<dbReference type="SUPFAM" id="SSF48726">
    <property type="entry name" value="Immunoglobulin"/>
    <property type="match status" value="1"/>
</dbReference>
<accession>A0A6G0YED5</accession>
<dbReference type="InterPro" id="IPR013783">
    <property type="entry name" value="Ig-like_fold"/>
</dbReference>
<dbReference type="InterPro" id="IPR036179">
    <property type="entry name" value="Ig-like_dom_sf"/>
</dbReference>
<sequence>MFNELRLQLLGEKYEPKEFVTEQYKTRMKLTIKSVTAEDYGTYKCLSRNALGDTDGTIKIYLKFNKNKSGL</sequence>
<comment type="caution">
    <text evidence="2">The sequence shown here is derived from an EMBL/GenBank/DDBJ whole genome shotgun (WGS) entry which is preliminary data.</text>
</comment>
<dbReference type="InterPro" id="IPR013098">
    <property type="entry name" value="Ig_I-set"/>
</dbReference>
<dbReference type="Proteomes" id="UP000478052">
    <property type="component" value="Unassembled WGS sequence"/>
</dbReference>
<feature type="domain" description="Immunoglobulin I-set" evidence="1">
    <location>
        <begin position="17"/>
        <end position="58"/>
    </location>
</feature>
<proteinExistence type="predicted"/>
<evidence type="ECO:0000313" key="3">
    <source>
        <dbReference type="Proteomes" id="UP000478052"/>
    </source>
</evidence>
<gene>
    <name evidence="2" type="ORF">FWK35_00035437</name>
</gene>
<organism evidence="2 3">
    <name type="scientific">Aphis craccivora</name>
    <name type="common">Cowpea aphid</name>
    <dbReference type="NCBI Taxonomy" id="307492"/>
    <lineage>
        <taxon>Eukaryota</taxon>
        <taxon>Metazoa</taxon>
        <taxon>Ecdysozoa</taxon>
        <taxon>Arthropoda</taxon>
        <taxon>Hexapoda</taxon>
        <taxon>Insecta</taxon>
        <taxon>Pterygota</taxon>
        <taxon>Neoptera</taxon>
        <taxon>Paraneoptera</taxon>
        <taxon>Hemiptera</taxon>
        <taxon>Sternorrhyncha</taxon>
        <taxon>Aphidomorpha</taxon>
        <taxon>Aphidoidea</taxon>
        <taxon>Aphididae</taxon>
        <taxon>Aphidini</taxon>
        <taxon>Aphis</taxon>
        <taxon>Aphis</taxon>
    </lineage>
</organism>
<dbReference type="OrthoDB" id="6628645at2759"/>
<evidence type="ECO:0000259" key="1">
    <source>
        <dbReference type="Pfam" id="PF07679"/>
    </source>
</evidence>
<keyword evidence="3" id="KW-1185">Reference proteome</keyword>
<protein>
    <submittedName>
        <fullName evidence="2">Neurotrimin-like</fullName>
    </submittedName>
</protein>
<reference evidence="2 3" key="1">
    <citation type="submission" date="2019-08" db="EMBL/GenBank/DDBJ databases">
        <title>Whole genome of Aphis craccivora.</title>
        <authorList>
            <person name="Voronova N.V."/>
            <person name="Shulinski R.S."/>
            <person name="Bandarenka Y.V."/>
            <person name="Zhorov D.G."/>
            <person name="Warner D."/>
        </authorList>
    </citation>
    <scope>NUCLEOTIDE SEQUENCE [LARGE SCALE GENOMIC DNA]</scope>
    <source>
        <strain evidence="2">180601</strain>
        <tissue evidence="2">Whole Body</tissue>
    </source>
</reference>
<dbReference type="EMBL" id="VUJU01004501">
    <property type="protein sequence ID" value="KAF0754145.1"/>
    <property type="molecule type" value="Genomic_DNA"/>
</dbReference>
<evidence type="ECO:0000313" key="2">
    <source>
        <dbReference type="EMBL" id="KAF0754145.1"/>
    </source>
</evidence>
<dbReference type="AlphaFoldDB" id="A0A6G0YED5"/>
<dbReference type="Gene3D" id="2.60.40.10">
    <property type="entry name" value="Immunoglobulins"/>
    <property type="match status" value="1"/>
</dbReference>
<name>A0A6G0YED5_APHCR</name>
<dbReference type="Pfam" id="PF07679">
    <property type="entry name" value="I-set"/>
    <property type="match status" value="1"/>
</dbReference>